<dbReference type="AlphaFoldDB" id="A0A9N9MG57"/>
<gene>
    <name evidence="2" type="ORF">CEUTPL_LOCUS3146</name>
</gene>
<accession>A0A9N9MG57</accession>
<name>A0A9N9MG57_9CUCU</name>
<proteinExistence type="predicted"/>
<evidence type="ECO:0000313" key="2">
    <source>
        <dbReference type="EMBL" id="CAG9762467.1"/>
    </source>
</evidence>
<reference evidence="2" key="1">
    <citation type="submission" date="2022-01" db="EMBL/GenBank/DDBJ databases">
        <authorList>
            <person name="King R."/>
        </authorList>
    </citation>
    <scope>NUCLEOTIDE SEQUENCE</scope>
</reference>
<organism evidence="2 3">
    <name type="scientific">Ceutorhynchus assimilis</name>
    <name type="common">cabbage seed weevil</name>
    <dbReference type="NCBI Taxonomy" id="467358"/>
    <lineage>
        <taxon>Eukaryota</taxon>
        <taxon>Metazoa</taxon>
        <taxon>Ecdysozoa</taxon>
        <taxon>Arthropoda</taxon>
        <taxon>Hexapoda</taxon>
        <taxon>Insecta</taxon>
        <taxon>Pterygota</taxon>
        <taxon>Neoptera</taxon>
        <taxon>Endopterygota</taxon>
        <taxon>Coleoptera</taxon>
        <taxon>Polyphaga</taxon>
        <taxon>Cucujiformia</taxon>
        <taxon>Curculionidae</taxon>
        <taxon>Ceutorhynchinae</taxon>
        <taxon>Ceutorhynchus</taxon>
    </lineage>
</organism>
<feature type="region of interest" description="Disordered" evidence="1">
    <location>
        <begin position="57"/>
        <end position="88"/>
    </location>
</feature>
<sequence length="88" mass="10586">MKQRRKLLGEYPQNKDELKQLNKDITKAARADIRKFINKWVTKGMEETKSMRVLRNELSTAHRKDQNNQIREWKRTSNKKQKGNIEDC</sequence>
<evidence type="ECO:0000313" key="3">
    <source>
        <dbReference type="Proteomes" id="UP001152799"/>
    </source>
</evidence>
<protein>
    <submittedName>
        <fullName evidence="2">Uncharacterized protein</fullName>
    </submittedName>
</protein>
<keyword evidence="3" id="KW-1185">Reference proteome</keyword>
<dbReference type="OrthoDB" id="6780035at2759"/>
<dbReference type="EMBL" id="OU892287">
    <property type="protein sequence ID" value="CAG9762467.1"/>
    <property type="molecule type" value="Genomic_DNA"/>
</dbReference>
<dbReference type="Proteomes" id="UP001152799">
    <property type="component" value="Chromosome 11"/>
</dbReference>
<feature type="compositionally biased region" description="Basic and acidic residues" evidence="1">
    <location>
        <begin position="60"/>
        <end position="75"/>
    </location>
</feature>
<evidence type="ECO:0000256" key="1">
    <source>
        <dbReference type="SAM" id="MobiDB-lite"/>
    </source>
</evidence>